<evidence type="ECO:0000313" key="2">
    <source>
        <dbReference type="Proteomes" id="UP000238701"/>
    </source>
</evidence>
<protein>
    <submittedName>
        <fullName evidence="1">Uncharacterized protein</fullName>
    </submittedName>
</protein>
<dbReference type="AlphaFoldDB" id="A0A2U3K8A3"/>
<accession>A0A2U3K8A3</accession>
<evidence type="ECO:0000313" key="1">
    <source>
        <dbReference type="EMBL" id="SPF35902.1"/>
    </source>
</evidence>
<sequence length="263" mass="29914">MEPEPGESSPFEVSNGADWRANRTARTLETRGYLMTHKKTVTEAVLAANRANAKCSTGPRTEQGKSNSCHNSFRHGILARRIVLENKEQRAEFQRLFQRCRDDFRPQGLLEKFFVEEIAILFWKLRITLGLETKELSVRQQYAQDQIDDIFGGNLELPISASDLPLDKGWNCERIVVRAVAGKHEINSSASRGPRVYQGVVLNMLQDSSNHNSQEAGHLEVEAVLGSSLDKLTRYQSALKRDLYRAIEMLRSLQAERREREEG</sequence>
<dbReference type="EMBL" id="OMOD01000054">
    <property type="protein sequence ID" value="SPF35902.1"/>
    <property type="molecule type" value="Genomic_DNA"/>
</dbReference>
<gene>
    <name evidence="1" type="ORF">SBA1_1470016</name>
</gene>
<organism evidence="1 2">
    <name type="scientific">Candidatus Sulfotelmatobacter kueseliae</name>
    <dbReference type="NCBI Taxonomy" id="2042962"/>
    <lineage>
        <taxon>Bacteria</taxon>
        <taxon>Pseudomonadati</taxon>
        <taxon>Acidobacteriota</taxon>
        <taxon>Terriglobia</taxon>
        <taxon>Terriglobales</taxon>
        <taxon>Candidatus Korobacteraceae</taxon>
        <taxon>Candidatus Sulfotelmatobacter</taxon>
    </lineage>
</organism>
<proteinExistence type="predicted"/>
<dbReference type="Proteomes" id="UP000238701">
    <property type="component" value="Unassembled WGS sequence"/>
</dbReference>
<name>A0A2U3K8A3_9BACT</name>
<reference evidence="2" key="1">
    <citation type="submission" date="2018-02" db="EMBL/GenBank/DDBJ databases">
        <authorList>
            <person name="Hausmann B."/>
        </authorList>
    </citation>
    <scope>NUCLEOTIDE SEQUENCE [LARGE SCALE GENOMIC DNA]</scope>
    <source>
        <strain evidence="2">Peat soil MAG SbA1</strain>
    </source>
</reference>